<evidence type="ECO:0000256" key="1">
    <source>
        <dbReference type="SAM" id="MobiDB-lite"/>
    </source>
</evidence>
<dbReference type="EMBL" id="DS470106">
    <property type="protein sequence ID" value="EDO30208.1"/>
    <property type="molecule type" value="Genomic_DNA"/>
</dbReference>
<keyword evidence="3" id="KW-1185">Reference proteome</keyword>
<dbReference type="PhylomeDB" id="A7T1G1"/>
<feature type="region of interest" description="Disordered" evidence="1">
    <location>
        <begin position="188"/>
        <end position="216"/>
    </location>
</feature>
<evidence type="ECO:0000313" key="3">
    <source>
        <dbReference type="Proteomes" id="UP000001593"/>
    </source>
</evidence>
<dbReference type="AlphaFoldDB" id="A7T1G1"/>
<organism evidence="2 3">
    <name type="scientific">Nematostella vectensis</name>
    <name type="common">Starlet sea anemone</name>
    <dbReference type="NCBI Taxonomy" id="45351"/>
    <lineage>
        <taxon>Eukaryota</taxon>
        <taxon>Metazoa</taxon>
        <taxon>Cnidaria</taxon>
        <taxon>Anthozoa</taxon>
        <taxon>Hexacorallia</taxon>
        <taxon>Actiniaria</taxon>
        <taxon>Edwardsiidae</taxon>
        <taxon>Nematostella</taxon>
    </lineage>
</organism>
<proteinExistence type="predicted"/>
<dbReference type="OMA" id="CTNIDDM"/>
<protein>
    <submittedName>
        <fullName evidence="2">Uncharacterized protein</fullName>
    </submittedName>
</protein>
<dbReference type="GO" id="GO:0031083">
    <property type="term" value="C:BLOC-1 complex"/>
    <property type="evidence" value="ECO:0000318"/>
    <property type="project" value="GO_Central"/>
</dbReference>
<dbReference type="InterPro" id="IPR024857">
    <property type="entry name" value="Cappuccino"/>
</dbReference>
<name>A7T1G1_NEMVE</name>
<feature type="compositionally biased region" description="Basic and acidic residues" evidence="1">
    <location>
        <begin position="193"/>
        <end position="216"/>
    </location>
</feature>
<dbReference type="PANTHER" id="PTHR16230">
    <property type="entry name" value="CAPPUCCINO"/>
    <property type="match status" value="1"/>
</dbReference>
<dbReference type="InParanoid" id="A7T1G1"/>
<dbReference type="STRING" id="45351.A7T1G1"/>
<dbReference type="PANTHER" id="PTHR16230:SF3">
    <property type="entry name" value="BIOGENESIS OF LYSOSOMAL ORGANELLES COMPLEX-1, SUBUNIT 4, CAPPUCCINO"/>
    <property type="match status" value="1"/>
</dbReference>
<dbReference type="eggNOG" id="ENOG502S1N9">
    <property type="taxonomic scope" value="Eukaryota"/>
</dbReference>
<evidence type="ECO:0000313" key="2">
    <source>
        <dbReference type="EMBL" id="EDO30208.1"/>
    </source>
</evidence>
<sequence>MAQSRETESQRVEINKQPSIDLRKCASDYAPYIDVDVRNEVKGIEAIIEEMLAKLDEFSHLADTIRNDSSQILFISLPELCNKCQELPSIFNKIDHLEIQPSKIPSEYEKQMKSCYGSVPVTAFLRTVRRNVDEMEETVDIAEEDLGTHSIKKVLHSIPYLGLTKKKQPVSIETPKTEWKRPEVFSTSSFFGPRHEEKHQGLGKRLDTEHRTEGIS</sequence>
<accession>A7T1G1</accession>
<dbReference type="HOGENOM" id="CLU_1278989_0_0_1"/>
<gene>
    <name evidence="2" type="ORF">NEMVEDRAFT_v1g248510</name>
</gene>
<dbReference type="Proteomes" id="UP000001593">
    <property type="component" value="Unassembled WGS sequence"/>
</dbReference>
<reference evidence="2 3" key="1">
    <citation type="journal article" date="2007" name="Science">
        <title>Sea anemone genome reveals ancestral eumetazoan gene repertoire and genomic organization.</title>
        <authorList>
            <person name="Putnam N.H."/>
            <person name="Srivastava M."/>
            <person name="Hellsten U."/>
            <person name="Dirks B."/>
            <person name="Chapman J."/>
            <person name="Salamov A."/>
            <person name="Terry A."/>
            <person name="Shapiro H."/>
            <person name="Lindquist E."/>
            <person name="Kapitonov V.V."/>
            <person name="Jurka J."/>
            <person name="Genikhovich G."/>
            <person name="Grigoriev I.V."/>
            <person name="Lucas S.M."/>
            <person name="Steele R.E."/>
            <person name="Finnerty J.R."/>
            <person name="Technau U."/>
            <person name="Martindale M.Q."/>
            <person name="Rokhsar D.S."/>
        </authorList>
    </citation>
    <scope>NUCLEOTIDE SEQUENCE [LARGE SCALE GENOMIC DNA]</scope>
    <source>
        <strain evidence="3">CH2 X CH6</strain>
    </source>
</reference>